<evidence type="ECO:0000256" key="4">
    <source>
        <dbReference type="ARBA" id="ARBA00022980"/>
    </source>
</evidence>
<evidence type="ECO:0000256" key="1">
    <source>
        <dbReference type="ARBA" id="ARBA00004173"/>
    </source>
</evidence>
<evidence type="ECO:0000256" key="8">
    <source>
        <dbReference type="ARBA" id="ARBA00035418"/>
    </source>
</evidence>
<evidence type="ECO:0000256" key="3">
    <source>
        <dbReference type="ARBA" id="ARBA00022946"/>
    </source>
</evidence>
<proteinExistence type="inferred from homology"/>
<dbReference type="InterPro" id="IPR021137">
    <property type="entry name" value="Ribosomal_bL35-like"/>
</dbReference>
<accession>A0AAV5WME1</accession>
<dbReference type="GO" id="GO:0003735">
    <property type="term" value="F:structural constituent of ribosome"/>
    <property type="evidence" value="ECO:0007669"/>
    <property type="project" value="InterPro"/>
</dbReference>
<dbReference type="GO" id="GO:0005739">
    <property type="term" value="C:mitochondrion"/>
    <property type="evidence" value="ECO:0007669"/>
    <property type="project" value="UniProtKB-SubCell"/>
</dbReference>
<evidence type="ECO:0000256" key="2">
    <source>
        <dbReference type="ARBA" id="ARBA00006598"/>
    </source>
</evidence>
<dbReference type="Pfam" id="PF01632">
    <property type="entry name" value="Ribosomal_L35p"/>
    <property type="match status" value="1"/>
</dbReference>
<dbReference type="PANTHER" id="PTHR15909">
    <property type="entry name" value="39S RIBOSOMAL PROTEIN L35, MITOCHONDRIAL"/>
    <property type="match status" value="1"/>
</dbReference>
<feature type="non-terminal residue" evidence="9">
    <location>
        <position position="1"/>
    </location>
</feature>
<keyword evidence="3" id="KW-0809">Transit peptide</keyword>
<evidence type="ECO:0000256" key="7">
    <source>
        <dbReference type="ARBA" id="ARBA00035273"/>
    </source>
</evidence>
<evidence type="ECO:0000313" key="10">
    <source>
        <dbReference type="Proteomes" id="UP001432322"/>
    </source>
</evidence>
<dbReference type="InterPro" id="IPR037229">
    <property type="entry name" value="Ribosomal_bL35_sf"/>
</dbReference>
<keyword evidence="6" id="KW-0687">Ribonucleoprotein</keyword>
<evidence type="ECO:0000256" key="6">
    <source>
        <dbReference type="ARBA" id="ARBA00023274"/>
    </source>
</evidence>
<dbReference type="Proteomes" id="UP001432322">
    <property type="component" value="Unassembled WGS sequence"/>
</dbReference>
<dbReference type="SUPFAM" id="SSF143034">
    <property type="entry name" value="L35p-like"/>
    <property type="match status" value="1"/>
</dbReference>
<dbReference type="GO" id="GO:1990904">
    <property type="term" value="C:ribonucleoprotein complex"/>
    <property type="evidence" value="ECO:0007669"/>
    <property type="project" value="UniProtKB-KW"/>
</dbReference>
<protein>
    <recommendedName>
        <fullName evidence="7">Large ribosomal subunit protein bL35m</fullName>
    </recommendedName>
    <alternativeName>
        <fullName evidence="8">39S ribosomal protein L35, mitochondrial</fullName>
    </alternativeName>
</protein>
<keyword evidence="4" id="KW-0689">Ribosomal protein</keyword>
<organism evidence="9 10">
    <name type="scientific">Pristionchus fissidentatus</name>
    <dbReference type="NCBI Taxonomy" id="1538716"/>
    <lineage>
        <taxon>Eukaryota</taxon>
        <taxon>Metazoa</taxon>
        <taxon>Ecdysozoa</taxon>
        <taxon>Nematoda</taxon>
        <taxon>Chromadorea</taxon>
        <taxon>Rhabditida</taxon>
        <taxon>Rhabditina</taxon>
        <taxon>Diplogasteromorpha</taxon>
        <taxon>Diplogasteroidea</taxon>
        <taxon>Neodiplogasteridae</taxon>
        <taxon>Pristionchus</taxon>
    </lineage>
</organism>
<dbReference type="InterPro" id="IPR019338">
    <property type="entry name" value="Ribosomal_bL35m"/>
</dbReference>
<comment type="caution">
    <text evidence="9">The sequence shown here is derived from an EMBL/GenBank/DDBJ whole genome shotgun (WGS) entry which is preliminary data.</text>
</comment>
<dbReference type="EMBL" id="BTSY01000006">
    <property type="protein sequence ID" value="GMT31793.1"/>
    <property type="molecule type" value="Genomic_DNA"/>
</dbReference>
<evidence type="ECO:0000256" key="5">
    <source>
        <dbReference type="ARBA" id="ARBA00023128"/>
    </source>
</evidence>
<comment type="similarity">
    <text evidence="2">Belongs to the bacterial ribosomal protein bL35 family.</text>
</comment>
<sequence>EMTSLAKATGLCSSLLQASSAAGLTTTATRGVARIPHWEYHIRFSPKDGRKRPAQDVLDRFKRLNNGMWIRSHPGKNKIRYAKDDNFQTTSLYYETCTKEQCWMLDKMMTKYWLRPRYYENDPYAPYHTRHGVSAPRVDDRGTLLRERPKVLLEDTVADVHFRDR</sequence>
<dbReference type="GO" id="GO:0006412">
    <property type="term" value="P:translation"/>
    <property type="evidence" value="ECO:0007669"/>
    <property type="project" value="InterPro"/>
</dbReference>
<comment type="subcellular location">
    <subcellularLocation>
        <location evidence="1">Mitochondrion</location>
    </subcellularLocation>
</comment>
<evidence type="ECO:0000313" key="9">
    <source>
        <dbReference type="EMBL" id="GMT31793.1"/>
    </source>
</evidence>
<dbReference type="GO" id="GO:0005840">
    <property type="term" value="C:ribosome"/>
    <property type="evidence" value="ECO:0007669"/>
    <property type="project" value="UniProtKB-KW"/>
</dbReference>
<dbReference type="PANTHER" id="PTHR15909:SF0">
    <property type="entry name" value="LARGE RIBOSOMAL SUBUNIT PROTEIN BL35M"/>
    <property type="match status" value="1"/>
</dbReference>
<name>A0AAV5WME1_9BILA</name>
<gene>
    <name evidence="9" type="ORF">PFISCL1PPCAC_23090</name>
</gene>
<reference evidence="9" key="1">
    <citation type="submission" date="2023-10" db="EMBL/GenBank/DDBJ databases">
        <title>Genome assembly of Pristionchus species.</title>
        <authorList>
            <person name="Yoshida K."/>
            <person name="Sommer R.J."/>
        </authorList>
    </citation>
    <scope>NUCLEOTIDE SEQUENCE</scope>
    <source>
        <strain evidence="9">RS5133</strain>
    </source>
</reference>
<keyword evidence="10" id="KW-1185">Reference proteome</keyword>
<dbReference type="AlphaFoldDB" id="A0AAV5WME1"/>
<keyword evidence="5" id="KW-0496">Mitochondrion</keyword>